<name>A0ABV5AK87_9BACL</name>
<sequence>MSNDKLAILNSIQLFDWDGDGDGLYHAYAEITPELKDKLSNLITDVDSFIEQNRSENDENLIDIQNAAWANAATHLSPAGVWIVKGDNTCAICEENEGAVRIAHLVGWGDDVSVCHDCYADCEPVEDGGTE</sequence>
<proteinExistence type="predicted"/>
<dbReference type="EMBL" id="JBDXSU010000026">
    <property type="protein sequence ID" value="MFB5192674.1"/>
    <property type="molecule type" value="Genomic_DNA"/>
</dbReference>
<evidence type="ECO:0000313" key="1">
    <source>
        <dbReference type="EMBL" id="MFB5192674.1"/>
    </source>
</evidence>
<dbReference type="RefSeq" id="WP_275474254.1">
    <property type="nucleotide sequence ID" value="NZ_CP162940.1"/>
</dbReference>
<gene>
    <name evidence="1" type="ORF">KKP3000_001883</name>
</gene>
<accession>A0ABV5AK87</accession>
<protein>
    <submittedName>
        <fullName evidence="1">Uncharacterized protein</fullName>
    </submittedName>
</protein>
<comment type="caution">
    <text evidence="1">The sequence shown here is derived from an EMBL/GenBank/DDBJ whole genome shotgun (WGS) entry which is preliminary data.</text>
</comment>
<reference evidence="1 2" key="1">
    <citation type="journal article" date="2024" name="Int. J. Mol. Sci.">
        <title>Exploration of Alicyclobacillus spp. Genome in Search of Antibiotic Resistance.</title>
        <authorList>
            <person name="Bucka-Kolendo J."/>
            <person name="Kiousi D.E."/>
            <person name="Dekowska A."/>
            <person name="Mikolajczuk-Szczyrba A."/>
            <person name="Karadedos D.M."/>
            <person name="Michael P."/>
            <person name="Galanis A."/>
            <person name="Sokolowska B."/>
        </authorList>
    </citation>
    <scope>NUCLEOTIDE SEQUENCE [LARGE SCALE GENOMIC DNA]</scope>
    <source>
        <strain evidence="1 2">KKP 3000</strain>
    </source>
</reference>
<evidence type="ECO:0000313" key="2">
    <source>
        <dbReference type="Proteomes" id="UP001579974"/>
    </source>
</evidence>
<keyword evidence="2" id="KW-1185">Reference proteome</keyword>
<dbReference type="Proteomes" id="UP001579974">
    <property type="component" value="Unassembled WGS sequence"/>
</dbReference>
<organism evidence="1 2">
    <name type="scientific">Alicyclobacillus fastidiosus</name>
    <dbReference type="NCBI Taxonomy" id="392011"/>
    <lineage>
        <taxon>Bacteria</taxon>
        <taxon>Bacillati</taxon>
        <taxon>Bacillota</taxon>
        <taxon>Bacilli</taxon>
        <taxon>Bacillales</taxon>
        <taxon>Alicyclobacillaceae</taxon>
        <taxon>Alicyclobacillus</taxon>
    </lineage>
</organism>